<feature type="compositionally biased region" description="Basic and acidic residues" evidence="13">
    <location>
        <begin position="1"/>
        <end position="11"/>
    </location>
</feature>
<feature type="region of interest" description="Disordered" evidence="13">
    <location>
        <begin position="384"/>
        <end position="409"/>
    </location>
</feature>
<feature type="compositionally biased region" description="Polar residues" evidence="13">
    <location>
        <begin position="556"/>
        <end position="568"/>
    </location>
</feature>
<evidence type="ECO:0000256" key="1">
    <source>
        <dbReference type="ARBA" id="ARBA00004123"/>
    </source>
</evidence>
<reference evidence="16" key="1">
    <citation type="submission" date="2022-11" db="UniProtKB">
        <authorList>
            <consortium name="EnsemblMetazoa"/>
        </authorList>
    </citation>
    <scope>IDENTIFICATION</scope>
</reference>
<evidence type="ECO:0000256" key="3">
    <source>
        <dbReference type="ARBA" id="ARBA00022723"/>
    </source>
</evidence>
<dbReference type="Proteomes" id="UP000887568">
    <property type="component" value="Unplaced"/>
</dbReference>
<dbReference type="GO" id="GO:0003677">
    <property type="term" value="F:DNA binding"/>
    <property type="evidence" value="ECO:0007669"/>
    <property type="project" value="UniProtKB-KW"/>
</dbReference>
<feature type="region of interest" description="Disordered" evidence="13">
    <location>
        <begin position="163"/>
        <end position="188"/>
    </location>
</feature>
<keyword evidence="17" id="KW-1185">Reference proteome</keyword>
<evidence type="ECO:0000256" key="12">
    <source>
        <dbReference type="PROSITE-ProRule" id="PRU00042"/>
    </source>
</evidence>
<evidence type="ECO:0000256" key="2">
    <source>
        <dbReference type="ARBA" id="ARBA00022491"/>
    </source>
</evidence>
<feature type="compositionally biased region" description="Polar residues" evidence="13">
    <location>
        <begin position="608"/>
        <end position="621"/>
    </location>
</feature>
<feature type="domain" description="CCHC FOG-type" evidence="15">
    <location>
        <begin position="750"/>
        <end position="783"/>
    </location>
</feature>
<dbReference type="InterPro" id="IPR046341">
    <property type="entry name" value="SET_dom_sf"/>
</dbReference>
<dbReference type="PROSITE" id="PS51810">
    <property type="entry name" value="ZF_CCHC_FOG"/>
    <property type="match status" value="3"/>
</dbReference>
<dbReference type="InterPro" id="IPR039746">
    <property type="entry name" value="FOG"/>
</dbReference>
<feature type="region of interest" description="Disordered" evidence="13">
    <location>
        <begin position="608"/>
        <end position="654"/>
    </location>
</feature>
<dbReference type="Gene3D" id="3.30.160.60">
    <property type="entry name" value="Classic Zinc Finger"/>
    <property type="match status" value="1"/>
</dbReference>
<dbReference type="PROSITE" id="PS50157">
    <property type="entry name" value="ZINC_FINGER_C2H2_2"/>
    <property type="match status" value="2"/>
</dbReference>
<dbReference type="GO" id="GO:0045944">
    <property type="term" value="P:positive regulation of transcription by RNA polymerase II"/>
    <property type="evidence" value="ECO:0007669"/>
    <property type="project" value="TreeGrafter"/>
</dbReference>
<evidence type="ECO:0000256" key="10">
    <source>
        <dbReference type="ARBA" id="ARBA00023163"/>
    </source>
</evidence>
<keyword evidence="9" id="KW-0010">Activator</keyword>
<feature type="compositionally biased region" description="Low complexity" evidence="13">
    <location>
        <begin position="622"/>
        <end position="631"/>
    </location>
</feature>
<feature type="domain" description="C2H2-type" evidence="14">
    <location>
        <begin position="285"/>
        <end position="313"/>
    </location>
</feature>
<keyword evidence="3" id="KW-0479">Metal-binding</keyword>
<sequence>MMSVIKREAQSRDSTPPLPPQETATPTSEESPPPAPSQAPPRREVPVPSFVQLPDGGLFAESGVPAGTIFGPYKGSIRKAPLRRSEDGEQTAEPIGLKFCDPAGQAYTVEVDRMECEQPWWACIKHAAEHHQANITLFSHNGVLYLRTLEQIPEGKELVMDLTTPKDQGDTSEGDSTDVTNHSPNTAHRPHPAANLVIEGPPFKCNFCCIEFRNPGNLDAHRVYYCPGTATKLLPCSRRRLIAPTTQAEAAPDTSVVKTTPLRTTKTPDVPVVKKIITVETPKTFVCQLCQSSFESRSNCESHMLLLHCDESANLCKFCNFISGDRKGLCQHVFSHVKGTRQETTATLPGENSDPGLDSTSKTVNEVMVDEGDEKENRYTRKFQTNGTQPASSPGAGHIPGSPRSQEDKFISKLPSPEMTAPLSREEIRSPAKLIKTESPNGINVHSVAVGLNREPAQDDILTCAQCDFATSRESVLLKHVTHHNHLQRKTHDGSADAQVPKMDTPDHLDTTCHQCNIVFMSKKNYAAHKQYYCASRHADSTSPPAVPEWDDKTGKASTQGNNNNTRVVTLDKKDGSITRKTLNGSDRHREPCPLKVVSPRCSPYVISRTSVDSSPRNGTQHSTSHSSETSPAPLASPNSRSSPDKPGFDRPLHMIRLDGKPQFLPPGAVLPGQQLVLVTPIVIPQGLGTATKLASNLKIPVVRPSRTEQPLDLSTKPKTPPLSDSSDTGGHKSTVITSELLSQTTSTQLRERQSNRCEECEISFSKKESLLVHKQFYCASRHMYSPRSLVRTKPYDTSKLQTFSNSQPQSKSPSPVHLAKQSPNSNHGAGYIETRNSQTKANISAHVSSSPAFSSSSTGGSNDITSSPNTNPTVSTTASMILLNGNSTHERTDSAKVHNPSPSWCRTQTPKRSASAQSIEWDRERCLPPIKRKKNLIPQPDEDFRRLTTATTNNGSLMTNGVIIKQEPKSTDCVTASEGCSNGKSKTVANSEPTQQHSRNVSRTSTPSPVPHKTTQTIIQKAIMVKQEPLGDIPTSNGYSRESQDTILKSYPSSASLHHQQSTSRTADSPDLSPRPPHIRHPITTPTPLTIPIFRHSSPRLATPSRHMTVSSYLNTGTSRPLLRGVKPTVKHCRNCNISFSSLSTFIAHKKYYCASHHQTKNAAT</sequence>
<protein>
    <submittedName>
        <fullName evidence="16">Uncharacterized protein</fullName>
    </submittedName>
</protein>
<evidence type="ECO:0000256" key="9">
    <source>
        <dbReference type="ARBA" id="ARBA00023159"/>
    </source>
</evidence>
<feature type="region of interest" description="Disordered" evidence="13">
    <location>
        <begin position="1"/>
        <end position="50"/>
    </location>
</feature>
<evidence type="ECO:0000256" key="5">
    <source>
        <dbReference type="ARBA" id="ARBA00022771"/>
    </source>
</evidence>
<keyword evidence="5 12" id="KW-0863">Zinc-finger</keyword>
<feature type="domain" description="C2H2-type" evidence="14">
    <location>
        <begin position="756"/>
        <end position="783"/>
    </location>
</feature>
<feature type="region of interest" description="Disordered" evidence="13">
    <location>
        <begin position="341"/>
        <end position="361"/>
    </location>
</feature>
<organism evidence="16 17">
    <name type="scientific">Patiria miniata</name>
    <name type="common">Bat star</name>
    <name type="synonym">Asterina miniata</name>
    <dbReference type="NCBI Taxonomy" id="46514"/>
    <lineage>
        <taxon>Eukaryota</taxon>
        <taxon>Metazoa</taxon>
        <taxon>Echinodermata</taxon>
        <taxon>Eleutherozoa</taxon>
        <taxon>Asterozoa</taxon>
        <taxon>Asteroidea</taxon>
        <taxon>Valvatacea</taxon>
        <taxon>Valvatida</taxon>
        <taxon>Asterinidae</taxon>
        <taxon>Patiria</taxon>
    </lineage>
</organism>
<dbReference type="GeneID" id="119739319"/>
<dbReference type="GO" id="GO:0030154">
    <property type="term" value="P:cell differentiation"/>
    <property type="evidence" value="ECO:0007669"/>
    <property type="project" value="UniProtKB-ARBA"/>
</dbReference>
<evidence type="ECO:0000256" key="6">
    <source>
        <dbReference type="ARBA" id="ARBA00022833"/>
    </source>
</evidence>
<feature type="compositionally biased region" description="Polar residues" evidence="13">
    <location>
        <begin position="901"/>
        <end position="919"/>
    </location>
</feature>
<dbReference type="GO" id="GO:0009653">
    <property type="term" value="P:anatomical structure morphogenesis"/>
    <property type="evidence" value="ECO:0007669"/>
    <property type="project" value="UniProtKB-ARBA"/>
</dbReference>
<evidence type="ECO:0000256" key="4">
    <source>
        <dbReference type="ARBA" id="ARBA00022737"/>
    </source>
</evidence>
<evidence type="ECO:0000256" key="8">
    <source>
        <dbReference type="ARBA" id="ARBA00023125"/>
    </source>
</evidence>
<evidence type="ECO:0000313" key="17">
    <source>
        <dbReference type="Proteomes" id="UP000887568"/>
    </source>
</evidence>
<dbReference type="PROSITE" id="PS00028">
    <property type="entry name" value="ZINC_FINGER_C2H2_1"/>
    <property type="match status" value="1"/>
</dbReference>
<dbReference type="GO" id="GO:0008270">
    <property type="term" value="F:zinc ion binding"/>
    <property type="evidence" value="ECO:0007669"/>
    <property type="project" value="UniProtKB-KW"/>
</dbReference>
<evidence type="ECO:0000256" key="7">
    <source>
        <dbReference type="ARBA" id="ARBA00023015"/>
    </source>
</evidence>
<dbReference type="GO" id="GO:0007507">
    <property type="term" value="P:heart development"/>
    <property type="evidence" value="ECO:0007669"/>
    <property type="project" value="TreeGrafter"/>
</dbReference>
<feature type="domain" description="CCHC FOG-type" evidence="15">
    <location>
        <begin position="1126"/>
        <end position="1159"/>
    </location>
</feature>
<evidence type="ECO:0000256" key="11">
    <source>
        <dbReference type="ARBA" id="ARBA00023242"/>
    </source>
</evidence>
<keyword evidence="7" id="KW-0805">Transcription regulation</keyword>
<dbReference type="PANTHER" id="PTHR12958">
    <property type="entry name" value="FRIEND OF GATA2-RELATED"/>
    <property type="match status" value="1"/>
</dbReference>
<dbReference type="GO" id="GO:0000122">
    <property type="term" value="P:negative regulation of transcription by RNA polymerase II"/>
    <property type="evidence" value="ECO:0007669"/>
    <property type="project" value="TreeGrafter"/>
</dbReference>
<accession>A0A914B294</accession>
<dbReference type="SMART" id="SM00355">
    <property type="entry name" value="ZnF_C2H2"/>
    <property type="match status" value="7"/>
</dbReference>
<keyword evidence="11" id="KW-0539">Nucleus</keyword>
<dbReference type="AlphaFoldDB" id="A0A914B294"/>
<feature type="region of interest" description="Disordered" evidence="13">
    <location>
        <begin position="1054"/>
        <end position="1093"/>
    </location>
</feature>
<keyword evidence="10" id="KW-0804">Transcription</keyword>
<dbReference type="OrthoDB" id="8742770at2759"/>
<feature type="region of interest" description="Disordered" evidence="13">
    <location>
        <begin position="800"/>
        <end position="876"/>
    </location>
</feature>
<dbReference type="SUPFAM" id="SSF57667">
    <property type="entry name" value="beta-beta-alpha zinc fingers"/>
    <property type="match status" value="4"/>
</dbReference>
<feature type="compositionally biased region" description="Low complexity" evidence="13">
    <location>
        <begin position="21"/>
        <end position="30"/>
    </location>
</feature>
<dbReference type="Pfam" id="PF25445">
    <property type="entry name" value="CCHC_ZFPM2"/>
    <property type="match status" value="1"/>
</dbReference>
<keyword evidence="8" id="KW-0238">DNA-binding</keyword>
<feature type="region of interest" description="Disordered" evidence="13">
    <location>
        <begin position="891"/>
        <end position="920"/>
    </location>
</feature>
<dbReference type="EnsemblMetazoa" id="XM_038214204.1">
    <property type="protein sequence ID" value="XP_038070132.1"/>
    <property type="gene ID" value="LOC119739319"/>
</dbReference>
<dbReference type="Gene3D" id="2.170.270.10">
    <property type="entry name" value="SET domain"/>
    <property type="match status" value="1"/>
</dbReference>
<dbReference type="OMA" id="RSNCESH"/>
<dbReference type="Pfam" id="PF21549">
    <property type="entry name" value="PRDM2_PR"/>
    <property type="match status" value="1"/>
</dbReference>
<feature type="compositionally biased region" description="Low complexity" evidence="13">
    <location>
        <begin position="805"/>
        <end position="816"/>
    </location>
</feature>
<feature type="region of interest" description="Disordered" evidence="13">
    <location>
        <begin position="538"/>
        <end position="596"/>
    </location>
</feature>
<dbReference type="RefSeq" id="XP_038070132.1">
    <property type="nucleotide sequence ID" value="XM_038214204.1"/>
</dbReference>
<dbReference type="GO" id="GO:0005634">
    <property type="term" value="C:nucleus"/>
    <property type="evidence" value="ECO:0007669"/>
    <property type="project" value="UniProtKB-SubCell"/>
</dbReference>
<dbReference type="InterPro" id="IPR036236">
    <property type="entry name" value="Znf_C2H2_sf"/>
</dbReference>
<evidence type="ECO:0000256" key="13">
    <source>
        <dbReference type="SAM" id="MobiDB-lite"/>
    </source>
</evidence>
<dbReference type="InterPro" id="IPR013087">
    <property type="entry name" value="Znf_C2H2_type"/>
</dbReference>
<dbReference type="GO" id="GO:0061629">
    <property type="term" value="F:RNA polymerase II-specific DNA-binding transcription factor binding"/>
    <property type="evidence" value="ECO:0007669"/>
    <property type="project" value="InterPro"/>
</dbReference>
<feature type="compositionally biased region" description="Polar residues" evidence="13">
    <location>
        <begin position="1054"/>
        <end position="1068"/>
    </location>
</feature>
<evidence type="ECO:0000259" key="15">
    <source>
        <dbReference type="PROSITE" id="PS51810"/>
    </source>
</evidence>
<feature type="domain" description="CCHC FOG-type" evidence="15">
    <location>
        <begin position="505"/>
        <end position="538"/>
    </location>
</feature>
<dbReference type="PANTHER" id="PTHR12958:SF3">
    <property type="entry name" value="ZINC FINGER PROTEIN USH"/>
    <property type="match status" value="1"/>
</dbReference>
<dbReference type="InterPro" id="IPR059121">
    <property type="entry name" value="CCHC_ZFPM2-like"/>
</dbReference>
<dbReference type="InterPro" id="IPR034731">
    <property type="entry name" value="Znf_CCHC_FOG"/>
</dbReference>
<comment type="subcellular location">
    <subcellularLocation>
        <location evidence="1">Nucleus</location>
    </subcellularLocation>
</comment>
<feature type="compositionally biased region" description="Polar residues" evidence="13">
    <location>
        <begin position="177"/>
        <end position="186"/>
    </location>
</feature>
<feature type="region of interest" description="Disordered" evidence="13">
    <location>
        <begin position="706"/>
        <end position="748"/>
    </location>
</feature>
<proteinExistence type="predicted"/>
<keyword evidence="2" id="KW-0678">Repressor</keyword>
<feature type="compositionally biased region" description="Basic and acidic residues" evidence="13">
    <location>
        <begin position="643"/>
        <end position="654"/>
    </location>
</feature>
<keyword evidence="4" id="KW-0677">Repeat</keyword>
<feature type="region of interest" description="Disordered" evidence="13">
    <location>
        <begin position="974"/>
        <end position="1015"/>
    </location>
</feature>
<keyword evidence="6" id="KW-0862">Zinc</keyword>
<name>A0A914B294_PATMI</name>
<evidence type="ECO:0000259" key="14">
    <source>
        <dbReference type="PROSITE" id="PS50157"/>
    </source>
</evidence>
<evidence type="ECO:0000313" key="16">
    <source>
        <dbReference type="EnsemblMetazoa" id="XP_038070132.1"/>
    </source>
</evidence>
<feature type="compositionally biased region" description="Low complexity" evidence="13">
    <location>
        <begin position="1083"/>
        <end position="1093"/>
    </location>
</feature>
<feature type="compositionally biased region" description="Low complexity" evidence="13">
    <location>
        <begin position="845"/>
        <end position="876"/>
    </location>
</feature>
<feature type="compositionally biased region" description="Low complexity" evidence="13">
    <location>
        <begin position="738"/>
        <end position="748"/>
    </location>
</feature>
<dbReference type="InterPro" id="IPR001214">
    <property type="entry name" value="SET_dom"/>
</dbReference>